<dbReference type="InterPro" id="IPR013083">
    <property type="entry name" value="Znf_RING/FYVE/PHD"/>
</dbReference>
<dbReference type="InterPro" id="IPR016495">
    <property type="entry name" value="p53_neg-reg_MDM_2/4"/>
</dbReference>
<evidence type="ECO:0000313" key="5">
    <source>
        <dbReference type="EMBL" id="KAK8783895.1"/>
    </source>
</evidence>
<evidence type="ECO:0000256" key="2">
    <source>
        <dbReference type="ARBA" id="ARBA00022771"/>
    </source>
</evidence>
<reference evidence="5 6" key="1">
    <citation type="journal article" date="2023" name="Arcadia Sci">
        <title>De novo assembly of a long-read Amblyomma americanum tick genome.</title>
        <authorList>
            <person name="Chou S."/>
            <person name="Poskanzer K.E."/>
            <person name="Rollins M."/>
            <person name="Thuy-Boun P.S."/>
        </authorList>
    </citation>
    <scope>NUCLEOTIDE SEQUENCE [LARGE SCALE GENOMIC DNA]</scope>
    <source>
        <strain evidence="5">F_SG_1</strain>
        <tissue evidence="5">Salivary glands</tissue>
    </source>
</reference>
<dbReference type="InterPro" id="IPR036885">
    <property type="entry name" value="SWIB_MDM2_dom_sf"/>
</dbReference>
<dbReference type="Gene3D" id="3.30.40.10">
    <property type="entry name" value="Zinc/RING finger domain, C3HC4 (zinc finger)"/>
    <property type="match status" value="1"/>
</dbReference>
<dbReference type="GO" id="GO:0016567">
    <property type="term" value="P:protein ubiquitination"/>
    <property type="evidence" value="ECO:0007669"/>
    <property type="project" value="TreeGrafter"/>
</dbReference>
<gene>
    <name evidence="5" type="ORF">V5799_009740</name>
</gene>
<dbReference type="Gene3D" id="2.30.30.380">
    <property type="entry name" value="Zn-finger domain of Sec23/24"/>
    <property type="match status" value="1"/>
</dbReference>
<dbReference type="PANTHER" id="PTHR46858:SF5">
    <property type="entry name" value="E3 UBIQUITIN-PROTEIN LIGASE APD1-RELATED"/>
    <property type="match status" value="1"/>
</dbReference>
<name>A0AAQ4FB49_AMBAM</name>
<feature type="compositionally biased region" description="Low complexity" evidence="4">
    <location>
        <begin position="124"/>
        <end position="135"/>
    </location>
</feature>
<feature type="compositionally biased region" description="Low complexity" evidence="4">
    <location>
        <begin position="383"/>
        <end position="399"/>
    </location>
</feature>
<dbReference type="GO" id="GO:0043066">
    <property type="term" value="P:negative regulation of apoptotic process"/>
    <property type="evidence" value="ECO:0007669"/>
    <property type="project" value="InterPro"/>
</dbReference>
<evidence type="ECO:0008006" key="7">
    <source>
        <dbReference type="Google" id="ProtNLM"/>
    </source>
</evidence>
<sequence length="509" mass="55557">MDCLRDYIRERKLFDPMCPTRILCGQDPLGKVLGVEHFLAIDLLDDGKNDNLKHNSAETTLLCCLSSASSVQTSSSVGLLVKQIRAVPTQHVVSQGALKRESQLGACEGSATIEAKRPCLEPDSTTSGTSAAHASPVTIHIPPSPPYDSGAETVYSIQGRETDVVKDTSDDLWFLDESSGDCNSSSDSEATQERIMQAAALAAELIRQQRRGAEDDYSDQDSDCPFEVEYEIEEASDHGDKAASSSDSDIEEVAQAEILICVNDDDAQFWADSSDSYSSDSEIGDADLWQCRLCGLRCEPHGLSAVQRYCTGCWKGRFGWLPDRTERHPPQKKRRRAQRRTSRQMNRVRTNHKSSSTKLESRHQLNSAGEESRPGSCSEKNEASGSSNTESNSGGSQESFSDPSVSEMLAPQGDSSQTASSGTSQELADDWSQPGCSTDRSGGEGTLLSISASDLCTICLVRPKCGILVHGNTSHRLSCYKCAKLLHKRNQPCPVCRRRIQRVVRNFDA</sequence>
<dbReference type="GO" id="GO:0010468">
    <property type="term" value="P:regulation of gene expression"/>
    <property type="evidence" value="ECO:0007669"/>
    <property type="project" value="TreeGrafter"/>
</dbReference>
<proteinExistence type="predicted"/>
<organism evidence="5 6">
    <name type="scientific">Amblyomma americanum</name>
    <name type="common">Lone star tick</name>
    <dbReference type="NCBI Taxonomy" id="6943"/>
    <lineage>
        <taxon>Eukaryota</taxon>
        <taxon>Metazoa</taxon>
        <taxon>Ecdysozoa</taxon>
        <taxon>Arthropoda</taxon>
        <taxon>Chelicerata</taxon>
        <taxon>Arachnida</taxon>
        <taxon>Acari</taxon>
        <taxon>Parasitiformes</taxon>
        <taxon>Ixodida</taxon>
        <taxon>Ixodoidea</taxon>
        <taxon>Ixodidae</taxon>
        <taxon>Amblyomminae</taxon>
        <taxon>Amblyomma</taxon>
    </lineage>
</organism>
<dbReference type="PIRSF" id="PIRSF006748">
    <property type="entry name" value="p53_MDM_2/4"/>
    <property type="match status" value="1"/>
</dbReference>
<feature type="region of interest" description="Disordered" evidence="4">
    <location>
        <begin position="119"/>
        <end position="148"/>
    </location>
</feature>
<feature type="compositionally biased region" description="Polar residues" evidence="4">
    <location>
        <begin position="353"/>
        <end position="369"/>
    </location>
</feature>
<dbReference type="GO" id="GO:0051726">
    <property type="term" value="P:regulation of cell cycle"/>
    <property type="evidence" value="ECO:0007669"/>
    <property type="project" value="InterPro"/>
</dbReference>
<dbReference type="InterPro" id="IPR036443">
    <property type="entry name" value="Znf_RanBP2_sf"/>
</dbReference>
<dbReference type="CDD" id="cd16646">
    <property type="entry name" value="mRING-HC-C2H2C4_MDM2-like"/>
    <property type="match status" value="1"/>
</dbReference>
<dbReference type="Gene3D" id="1.10.245.10">
    <property type="entry name" value="SWIB/MDM2 domain"/>
    <property type="match status" value="1"/>
</dbReference>
<comment type="caution">
    <text evidence="5">The sequence shown here is derived from an EMBL/GenBank/DDBJ whole genome shotgun (WGS) entry which is preliminary data.</text>
</comment>
<evidence type="ECO:0000313" key="6">
    <source>
        <dbReference type="Proteomes" id="UP001321473"/>
    </source>
</evidence>
<dbReference type="GO" id="GO:0005634">
    <property type="term" value="C:nucleus"/>
    <property type="evidence" value="ECO:0007669"/>
    <property type="project" value="InterPro"/>
</dbReference>
<accession>A0AAQ4FB49</accession>
<evidence type="ECO:0000256" key="4">
    <source>
        <dbReference type="SAM" id="MobiDB-lite"/>
    </source>
</evidence>
<keyword evidence="3" id="KW-0862">Zinc</keyword>
<evidence type="ECO:0000256" key="1">
    <source>
        <dbReference type="ARBA" id="ARBA00022723"/>
    </source>
</evidence>
<dbReference type="GO" id="GO:0008270">
    <property type="term" value="F:zinc ion binding"/>
    <property type="evidence" value="ECO:0007669"/>
    <property type="project" value="UniProtKB-KW"/>
</dbReference>
<dbReference type="SUPFAM" id="SSF90209">
    <property type="entry name" value="Ran binding protein zinc finger-like"/>
    <property type="match status" value="1"/>
</dbReference>
<keyword evidence="6" id="KW-1185">Reference proteome</keyword>
<dbReference type="Pfam" id="PF13920">
    <property type="entry name" value="zf-C3HC4_3"/>
    <property type="match status" value="1"/>
</dbReference>
<dbReference type="GO" id="GO:0061630">
    <property type="term" value="F:ubiquitin protein ligase activity"/>
    <property type="evidence" value="ECO:0007669"/>
    <property type="project" value="TreeGrafter"/>
</dbReference>
<keyword evidence="2" id="KW-0863">Zinc-finger</keyword>
<feature type="compositionally biased region" description="Polar residues" evidence="4">
    <location>
        <begin position="413"/>
        <end position="426"/>
    </location>
</feature>
<evidence type="ECO:0000256" key="3">
    <source>
        <dbReference type="ARBA" id="ARBA00022833"/>
    </source>
</evidence>
<dbReference type="Proteomes" id="UP001321473">
    <property type="component" value="Unassembled WGS sequence"/>
</dbReference>
<protein>
    <recommendedName>
        <fullName evidence="7">E3 ubiquitin-protein ligase mdm2</fullName>
    </recommendedName>
</protein>
<feature type="region of interest" description="Disordered" evidence="4">
    <location>
        <begin position="321"/>
        <end position="439"/>
    </location>
</feature>
<dbReference type="EMBL" id="JARKHS020005063">
    <property type="protein sequence ID" value="KAK8783895.1"/>
    <property type="molecule type" value="Genomic_DNA"/>
</dbReference>
<keyword evidence="1" id="KW-0479">Metal-binding</keyword>
<dbReference type="AlphaFoldDB" id="A0AAQ4FB49"/>
<dbReference type="PANTHER" id="PTHR46858">
    <property type="entry name" value="OS05G0521000 PROTEIN"/>
    <property type="match status" value="1"/>
</dbReference>
<feature type="compositionally biased region" description="Basic residues" evidence="4">
    <location>
        <begin position="330"/>
        <end position="342"/>
    </location>
</feature>